<protein>
    <submittedName>
        <fullName evidence="2">Uncharacterized protein</fullName>
    </submittedName>
</protein>
<dbReference type="GeneID" id="5880989"/>
<organism evidence="3">
    <name type="scientific">Entamoeba dispar (strain ATCC PRA-260 / SAW760)</name>
    <dbReference type="NCBI Taxonomy" id="370354"/>
    <lineage>
        <taxon>Eukaryota</taxon>
        <taxon>Amoebozoa</taxon>
        <taxon>Evosea</taxon>
        <taxon>Archamoebae</taxon>
        <taxon>Mastigamoebida</taxon>
        <taxon>Entamoebidae</taxon>
        <taxon>Entamoeba</taxon>
    </lineage>
</organism>
<dbReference type="EMBL" id="DS548756">
    <property type="protein sequence ID" value="EDR27765.1"/>
    <property type="molecule type" value="Genomic_DNA"/>
</dbReference>
<evidence type="ECO:0000256" key="1">
    <source>
        <dbReference type="SAM" id="Phobius"/>
    </source>
</evidence>
<accession>B0ECI2</accession>
<dbReference type="Proteomes" id="UP000008076">
    <property type="component" value="Unassembled WGS sequence"/>
</dbReference>
<evidence type="ECO:0000313" key="3">
    <source>
        <dbReference type="Proteomes" id="UP000008076"/>
    </source>
</evidence>
<name>B0ECI2_ENTDS</name>
<keyword evidence="1" id="KW-0812">Transmembrane</keyword>
<keyword evidence="1" id="KW-0472">Membrane</keyword>
<reference evidence="3" key="1">
    <citation type="submission" date="2007-12" db="EMBL/GenBank/DDBJ databases">
        <title>Annotation of Entamoeba dispar SAW760.</title>
        <authorList>
            <person name="Lorenzi H."/>
            <person name="Inman J."/>
            <person name="Schobel S."/>
            <person name="Amedeo P."/>
            <person name="Caler E."/>
        </authorList>
    </citation>
    <scope>NUCLEOTIDE SEQUENCE [LARGE SCALE GENOMIC DNA]</scope>
    <source>
        <strain evidence="3">ATCC PRA-260 / SAW760</strain>
    </source>
</reference>
<dbReference type="VEuPathDB" id="AmoebaDB:EDI_232070"/>
<evidence type="ECO:0000313" key="2">
    <source>
        <dbReference type="EMBL" id="EDR27765.1"/>
    </source>
</evidence>
<keyword evidence="3" id="KW-1185">Reference proteome</keyword>
<sequence length="100" mass="12375">MNEKRKKKSNETIKTNKNKTTNIMNYILYIYILCIYILFIYIIYILSIYIFFFITLCLYVYSFYICLFLLYMFIPFKKYLEGDYGDRTHDLLFTRETLCH</sequence>
<dbReference type="AlphaFoldDB" id="B0ECI2"/>
<dbReference type="KEGG" id="edi:EDI_232070"/>
<proteinExistence type="predicted"/>
<gene>
    <name evidence="2" type="ORF">EDI_232070</name>
</gene>
<keyword evidence="1" id="KW-1133">Transmembrane helix</keyword>
<feature type="transmembrane region" description="Helical" evidence="1">
    <location>
        <begin position="50"/>
        <end position="74"/>
    </location>
</feature>
<feature type="transmembrane region" description="Helical" evidence="1">
    <location>
        <begin position="26"/>
        <end position="44"/>
    </location>
</feature>
<dbReference type="RefSeq" id="XP_001736009.1">
    <property type="nucleotide sequence ID" value="XM_001735957.1"/>
</dbReference>